<evidence type="ECO:0000313" key="2">
    <source>
        <dbReference type="EMBL" id="KAA9005280.1"/>
    </source>
</evidence>
<gene>
    <name evidence="2" type="ORF">F3S47_18435</name>
</gene>
<organism evidence="2 3">
    <name type="scientific">Histidinibacterium aquaticum</name>
    <dbReference type="NCBI Taxonomy" id="2613962"/>
    <lineage>
        <taxon>Bacteria</taxon>
        <taxon>Pseudomonadati</taxon>
        <taxon>Pseudomonadota</taxon>
        <taxon>Alphaproteobacteria</taxon>
        <taxon>Rhodobacterales</taxon>
        <taxon>Paracoccaceae</taxon>
        <taxon>Histidinibacterium</taxon>
    </lineage>
</organism>
<dbReference type="RefSeq" id="WP_150446785.1">
    <property type="nucleotide sequence ID" value="NZ_VYQE01000007.1"/>
</dbReference>
<protein>
    <submittedName>
        <fullName evidence="2">Copper chaperone PCu(A)C</fullName>
    </submittedName>
</protein>
<keyword evidence="3" id="KW-1185">Reference proteome</keyword>
<comment type="caution">
    <text evidence="2">The sequence shown here is derived from an EMBL/GenBank/DDBJ whole genome shotgun (WGS) entry which is preliminary data.</text>
</comment>
<dbReference type="Pfam" id="PF04314">
    <property type="entry name" value="PCuAC"/>
    <property type="match status" value="1"/>
</dbReference>
<dbReference type="InterPro" id="IPR036182">
    <property type="entry name" value="PCuAC_sf"/>
</dbReference>
<dbReference type="InterPro" id="IPR007410">
    <property type="entry name" value="LpqE-like"/>
</dbReference>
<dbReference type="EMBL" id="VYQE01000007">
    <property type="protein sequence ID" value="KAA9005280.1"/>
    <property type="molecule type" value="Genomic_DNA"/>
</dbReference>
<dbReference type="Proteomes" id="UP000326554">
    <property type="component" value="Unassembled WGS sequence"/>
</dbReference>
<reference evidence="2 3" key="1">
    <citation type="submission" date="2019-09" db="EMBL/GenBank/DDBJ databases">
        <authorList>
            <person name="Park J.-S."/>
            <person name="Choi H.-J."/>
        </authorList>
    </citation>
    <scope>NUCLEOTIDE SEQUENCE [LARGE SCALE GENOMIC DNA]</scope>
    <source>
        <strain evidence="2 3">176SS1-4</strain>
    </source>
</reference>
<name>A0A5J5GBG1_9RHOB</name>
<feature type="chain" id="PRO_5023820336" evidence="1">
    <location>
        <begin position="18"/>
        <end position="155"/>
    </location>
</feature>
<evidence type="ECO:0000256" key="1">
    <source>
        <dbReference type="SAM" id="SignalP"/>
    </source>
</evidence>
<dbReference type="Gene3D" id="2.60.40.1890">
    <property type="entry name" value="PCu(A)C copper chaperone"/>
    <property type="match status" value="1"/>
</dbReference>
<dbReference type="AlphaFoldDB" id="A0A5J5GBG1"/>
<proteinExistence type="predicted"/>
<feature type="signal peptide" evidence="1">
    <location>
        <begin position="1"/>
        <end position="17"/>
    </location>
</feature>
<dbReference type="SUPFAM" id="SSF110087">
    <property type="entry name" value="DR1885-like metal-binding protein"/>
    <property type="match status" value="1"/>
</dbReference>
<evidence type="ECO:0000313" key="3">
    <source>
        <dbReference type="Proteomes" id="UP000326554"/>
    </source>
</evidence>
<sequence length="155" mass="16629">MKYLALAALLVPAAAFAQEDEDHVAERDGLRILHAWTTATERGPAQVYMLIENETGETVVLTGARVGEAEAALMAGQLSGGGDAEILPMMEVAADSDFDLAPGEVYLELDELPAPLAEGDHLEMELRFDGIEPLDVEVEVFEDGTLEHPHAGHAH</sequence>
<keyword evidence="1" id="KW-0732">Signal</keyword>
<accession>A0A5J5GBG1</accession>